<keyword evidence="3" id="KW-1185">Reference proteome</keyword>
<accession>A0ABU4F7J6</accession>
<name>A0ABU4F7J6_9ACTN</name>
<evidence type="ECO:0000256" key="1">
    <source>
        <dbReference type="SAM" id="MobiDB-lite"/>
    </source>
</evidence>
<sequence>MLCSAGAAIVMDGLHALVEPGMRAPSRTYWPFWPRARPVSQAERLSRFATRQNVVASGPVGRRGPRSNARVETPAWARRKAVTPPPKPVPTTTARSRSSVTAGEVETCVSVVLPRRPPRRVRSRRVVCGG</sequence>
<feature type="compositionally biased region" description="Low complexity" evidence="1">
    <location>
        <begin position="90"/>
        <end position="101"/>
    </location>
</feature>
<comment type="caution">
    <text evidence="2">The sequence shown here is derived from an EMBL/GenBank/DDBJ whole genome shotgun (WGS) entry which is preliminary data.</text>
</comment>
<evidence type="ECO:0000313" key="3">
    <source>
        <dbReference type="Proteomes" id="UP001187346"/>
    </source>
</evidence>
<reference evidence="2 3" key="1">
    <citation type="submission" date="2023-10" db="EMBL/GenBank/DDBJ databases">
        <title>Characterization of rhizosphere-enriched actinobacteria from wheat plants lab-grown on chernevaya soil.</title>
        <authorList>
            <person name="Tikhonova E.N."/>
            <person name="Konopkin A."/>
            <person name="Kravchenko I.K."/>
        </authorList>
    </citation>
    <scope>NUCLEOTIDE SEQUENCE [LARGE SCALE GENOMIC DNA]</scope>
    <source>
        <strain evidence="2 3">RR29</strain>
    </source>
</reference>
<evidence type="ECO:0000313" key="2">
    <source>
        <dbReference type="EMBL" id="MDV7216568.1"/>
    </source>
</evidence>
<dbReference type="RefSeq" id="WP_317771136.1">
    <property type="nucleotide sequence ID" value="NZ_JAWMAJ010000029.1"/>
</dbReference>
<dbReference type="EMBL" id="JAWMAJ010000029">
    <property type="protein sequence ID" value="MDV7216568.1"/>
    <property type="molecule type" value="Genomic_DNA"/>
</dbReference>
<feature type="region of interest" description="Disordered" evidence="1">
    <location>
        <begin position="56"/>
        <end position="101"/>
    </location>
</feature>
<gene>
    <name evidence="2" type="ORF">R5A26_11460</name>
</gene>
<proteinExistence type="predicted"/>
<organism evidence="2 3">
    <name type="scientific">Streptomyces prunicolor</name>
    <dbReference type="NCBI Taxonomy" id="67348"/>
    <lineage>
        <taxon>Bacteria</taxon>
        <taxon>Bacillati</taxon>
        <taxon>Actinomycetota</taxon>
        <taxon>Actinomycetes</taxon>
        <taxon>Kitasatosporales</taxon>
        <taxon>Streptomycetaceae</taxon>
        <taxon>Streptomyces</taxon>
    </lineage>
</organism>
<dbReference type="Proteomes" id="UP001187346">
    <property type="component" value="Unassembled WGS sequence"/>
</dbReference>
<protein>
    <submittedName>
        <fullName evidence="2">Uncharacterized protein</fullName>
    </submittedName>
</protein>